<sequence length="83" mass="8951">MRVAGRFLDDGETAFVVFAGEQSLQTRVVREGTGTATARLRLPERIRRPLVRVEGAPAVAPADGTRLDLTLPDGTPVRVEAHS</sequence>
<organism evidence="2 3">
    <name type="scientific">Streptomyces aurantiogriseus</name>
    <dbReference type="NCBI Taxonomy" id="66870"/>
    <lineage>
        <taxon>Bacteria</taxon>
        <taxon>Bacillati</taxon>
        <taxon>Actinomycetota</taxon>
        <taxon>Actinomycetes</taxon>
        <taxon>Kitasatosporales</taxon>
        <taxon>Streptomycetaceae</taxon>
        <taxon>Streptomyces</taxon>
    </lineage>
</organism>
<evidence type="ECO:0000256" key="1">
    <source>
        <dbReference type="SAM" id="MobiDB-lite"/>
    </source>
</evidence>
<dbReference type="AlphaFoldDB" id="A0A918F3X7"/>
<gene>
    <name evidence="2" type="ORF">GCM10010251_12550</name>
</gene>
<proteinExistence type="predicted"/>
<evidence type="ECO:0000313" key="2">
    <source>
        <dbReference type="EMBL" id="GGQ98748.1"/>
    </source>
</evidence>
<dbReference type="EMBL" id="BMSX01000002">
    <property type="protein sequence ID" value="GGQ98748.1"/>
    <property type="molecule type" value="Genomic_DNA"/>
</dbReference>
<evidence type="ECO:0000313" key="3">
    <source>
        <dbReference type="Proteomes" id="UP000658320"/>
    </source>
</evidence>
<feature type="region of interest" description="Disordered" evidence="1">
    <location>
        <begin position="64"/>
        <end position="83"/>
    </location>
</feature>
<dbReference type="RefSeq" id="WP_189933037.1">
    <property type="nucleotide sequence ID" value="NZ_BMSX01000002.1"/>
</dbReference>
<reference evidence="2" key="2">
    <citation type="submission" date="2020-09" db="EMBL/GenBank/DDBJ databases">
        <authorList>
            <person name="Sun Q."/>
            <person name="Ohkuma M."/>
        </authorList>
    </citation>
    <scope>NUCLEOTIDE SEQUENCE</scope>
    <source>
        <strain evidence="2">JCM 4346</strain>
    </source>
</reference>
<protein>
    <submittedName>
        <fullName evidence="2">Uncharacterized protein</fullName>
    </submittedName>
</protein>
<keyword evidence="3" id="KW-1185">Reference proteome</keyword>
<reference evidence="2" key="1">
    <citation type="journal article" date="2014" name="Int. J. Syst. Evol. Microbiol.">
        <title>Complete genome sequence of Corynebacterium casei LMG S-19264T (=DSM 44701T), isolated from a smear-ripened cheese.</title>
        <authorList>
            <consortium name="US DOE Joint Genome Institute (JGI-PGF)"/>
            <person name="Walter F."/>
            <person name="Albersmeier A."/>
            <person name="Kalinowski J."/>
            <person name="Ruckert C."/>
        </authorList>
    </citation>
    <scope>NUCLEOTIDE SEQUENCE</scope>
    <source>
        <strain evidence="2">JCM 4346</strain>
    </source>
</reference>
<dbReference type="Proteomes" id="UP000658320">
    <property type="component" value="Unassembled WGS sequence"/>
</dbReference>
<comment type="caution">
    <text evidence="2">The sequence shown here is derived from an EMBL/GenBank/DDBJ whole genome shotgun (WGS) entry which is preliminary data.</text>
</comment>
<name>A0A918F3X7_9ACTN</name>
<accession>A0A918F3X7</accession>